<gene>
    <name evidence="1" type="ORF">CALVIDRAFT_59054</name>
</gene>
<reference evidence="1 2" key="1">
    <citation type="journal article" date="2016" name="Mol. Biol. Evol.">
        <title>Comparative Genomics of Early-Diverging Mushroom-Forming Fungi Provides Insights into the Origins of Lignocellulose Decay Capabilities.</title>
        <authorList>
            <person name="Nagy L.G."/>
            <person name="Riley R."/>
            <person name="Tritt A."/>
            <person name="Adam C."/>
            <person name="Daum C."/>
            <person name="Floudas D."/>
            <person name="Sun H."/>
            <person name="Yadav J.S."/>
            <person name="Pangilinan J."/>
            <person name="Larsson K.H."/>
            <person name="Matsuura K."/>
            <person name="Barry K."/>
            <person name="Labutti K."/>
            <person name="Kuo R."/>
            <person name="Ohm R.A."/>
            <person name="Bhattacharya S.S."/>
            <person name="Shirouzu T."/>
            <person name="Yoshinaga Y."/>
            <person name="Martin F.M."/>
            <person name="Grigoriev I.V."/>
            <person name="Hibbett D.S."/>
        </authorList>
    </citation>
    <scope>NUCLEOTIDE SEQUENCE [LARGE SCALE GENOMIC DNA]</scope>
    <source>
        <strain evidence="1 2">TUFC12733</strain>
    </source>
</reference>
<proteinExistence type="predicted"/>
<sequence length="141" mass="15873">MARASGCHISDLATGETRVSWTPDTLPGVLLVKLSSYINRRPCRERFSHLTLRPPPSPLVSDSPRLVHPLVGLPSTGRVHCHKAWTTGRRTSPRHGRWRLRVHHRDWHARIGICPVSHSPPMVRRSLAHSFPLSSLLWQGG</sequence>
<dbReference type="EMBL" id="KV417278">
    <property type="protein sequence ID" value="KZO97739.1"/>
    <property type="molecule type" value="Genomic_DNA"/>
</dbReference>
<dbReference type="Proteomes" id="UP000076738">
    <property type="component" value="Unassembled WGS sequence"/>
</dbReference>
<protein>
    <submittedName>
        <fullName evidence="1">Uncharacterized protein</fullName>
    </submittedName>
</protein>
<accession>A0A167NI23</accession>
<dbReference type="AlphaFoldDB" id="A0A167NI23"/>
<evidence type="ECO:0000313" key="2">
    <source>
        <dbReference type="Proteomes" id="UP000076738"/>
    </source>
</evidence>
<organism evidence="1 2">
    <name type="scientific">Calocera viscosa (strain TUFC12733)</name>
    <dbReference type="NCBI Taxonomy" id="1330018"/>
    <lineage>
        <taxon>Eukaryota</taxon>
        <taxon>Fungi</taxon>
        <taxon>Dikarya</taxon>
        <taxon>Basidiomycota</taxon>
        <taxon>Agaricomycotina</taxon>
        <taxon>Dacrymycetes</taxon>
        <taxon>Dacrymycetales</taxon>
        <taxon>Dacrymycetaceae</taxon>
        <taxon>Calocera</taxon>
    </lineage>
</organism>
<evidence type="ECO:0000313" key="1">
    <source>
        <dbReference type="EMBL" id="KZO97739.1"/>
    </source>
</evidence>
<keyword evidence="2" id="KW-1185">Reference proteome</keyword>
<name>A0A167NI23_CALVF</name>